<organism evidence="2 4">
    <name type="scientific">Trichuris suis</name>
    <name type="common">pig whipworm</name>
    <dbReference type="NCBI Taxonomy" id="68888"/>
    <lineage>
        <taxon>Eukaryota</taxon>
        <taxon>Metazoa</taxon>
        <taxon>Ecdysozoa</taxon>
        <taxon>Nematoda</taxon>
        <taxon>Enoplea</taxon>
        <taxon>Dorylaimia</taxon>
        <taxon>Trichinellida</taxon>
        <taxon>Trichuridae</taxon>
        <taxon>Trichuris</taxon>
    </lineage>
</organism>
<dbReference type="EMBL" id="KL363203">
    <property type="protein sequence ID" value="KFD54904.1"/>
    <property type="molecule type" value="Genomic_DNA"/>
</dbReference>
<reference evidence="2 4" key="1">
    <citation type="journal article" date="2014" name="Nat. Genet.">
        <title>Genome and transcriptome of the porcine whipworm Trichuris suis.</title>
        <authorList>
            <person name="Jex A.R."/>
            <person name="Nejsum P."/>
            <person name="Schwarz E.M."/>
            <person name="Hu L."/>
            <person name="Young N.D."/>
            <person name="Hall R.S."/>
            <person name="Korhonen P.K."/>
            <person name="Liao S."/>
            <person name="Thamsborg S."/>
            <person name="Xia J."/>
            <person name="Xu P."/>
            <person name="Wang S."/>
            <person name="Scheerlinck J.P."/>
            <person name="Hofmann A."/>
            <person name="Sternberg P.W."/>
            <person name="Wang J."/>
            <person name="Gasser R.B."/>
        </authorList>
    </citation>
    <scope>NUCLEOTIDE SEQUENCE [LARGE SCALE GENOMIC DNA]</scope>
    <source>
        <strain evidence="3">DCEP-RM93F</strain>
        <strain evidence="2">DCEP-RM93M</strain>
    </source>
</reference>
<dbReference type="Proteomes" id="UP000030764">
    <property type="component" value="Unassembled WGS sequence"/>
</dbReference>
<name>A0A085MCF8_9BILA</name>
<evidence type="ECO:0000313" key="2">
    <source>
        <dbReference type="EMBL" id="KFD54904.1"/>
    </source>
</evidence>
<feature type="region of interest" description="Disordered" evidence="1">
    <location>
        <begin position="1"/>
        <end position="21"/>
    </location>
</feature>
<protein>
    <submittedName>
        <fullName evidence="2">Uncharacterized protein</fullName>
    </submittedName>
</protein>
<dbReference type="EMBL" id="KL367505">
    <property type="protein sequence ID" value="KFD68383.1"/>
    <property type="molecule type" value="Genomic_DNA"/>
</dbReference>
<feature type="compositionally biased region" description="Basic and acidic residues" evidence="1">
    <location>
        <begin position="48"/>
        <end position="57"/>
    </location>
</feature>
<evidence type="ECO:0000313" key="4">
    <source>
        <dbReference type="Proteomes" id="UP000030764"/>
    </source>
</evidence>
<gene>
    <name evidence="2" type="ORF">M513_04086</name>
    <name evidence="3" type="ORF">M514_04086</name>
</gene>
<proteinExistence type="predicted"/>
<keyword evidence="4" id="KW-1185">Reference proteome</keyword>
<evidence type="ECO:0000313" key="3">
    <source>
        <dbReference type="EMBL" id="KFD68383.1"/>
    </source>
</evidence>
<evidence type="ECO:0000256" key="1">
    <source>
        <dbReference type="SAM" id="MobiDB-lite"/>
    </source>
</evidence>
<dbReference type="AlphaFoldDB" id="A0A085MCF8"/>
<feature type="region of interest" description="Disordered" evidence="1">
    <location>
        <begin position="39"/>
        <end position="75"/>
    </location>
</feature>
<sequence>MPSRQLPLPERDCNGAVSQVKDDHDRTLKFARRRGDEFDMHIMTSAGNDDRKERSKNEEEDEEESATSHCASMDDDATRDVLHRLEESTLALLNFGWPHFHLAPSQLPPTNRTSAGQ</sequence>
<dbReference type="Proteomes" id="UP000030758">
    <property type="component" value="Unassembled WGS sequence"/>
</dbReference>
<accession>A0A085MCF8</accession>